<evidence type="ECO:0000256" key="4">
    <source>
        <dbReference type="ARBA" id="ARBA00022968"/>
    </source>
</evidence>
<evidence type="ECO:0008006" key="12">
    <source>
        <dbReference type="Google" id="ProtNLM"/>
    </source>
</evidence>
<feature type="coiled-coil region" evidence="9">
    <location>
        <begin position="241"/>
        <end position="268"/>
    </location>
</feature>
<organism evidence="10 11">
    <name type="scientific">Congregibacter variabilis</name>
    <dbReference type="NCBI Taxonomy" id="3081200"/>
    <lineage>
        <taxon>Bacteria</taxon>
        <taxon>Pseudomonadati</taxon>
        <taxon>Pseudomonadota</taxon>
        <taxon>Gammaproteobacteria</taxon>
        <taxon>Cellvibrionales</taxon>
        <taxon>Halieaceae</taxon>
        <taxon>Congregibacter</taxon>
    </lineage>
</organism>
<proteinExistence type="predicted"/>
<comment type="subcellular location">
    <subcellularLocation>
        <location evidence="1">Golgi apparatus membrane</location>
        <topology evidence="1">Single-pass type II membrane protein</topology>
    </subcellularLocation>
</comment>
<keyword evidence="11" id="KW-1185">Reference proteome</keyword>
<keyword evidence="8" id="KW-0325">Glycoprotein</keyword>
<reference evidence="10 11" key="1">
    <citation type="submission" date="2023-10" db="EMBL/GenBank/DDBJ databases">
        <title>Two novel species belonging to the OM43/NOR5 clade.</title>
        <authorList>
            <person name="Park M."/>
        </authorList>
    </citation>
    <scope>NUCLEOTIDE SEQUENCE [LARGE SCALE GENOMIC DNA]</scope>
    <source>
        <strain evidence="10 11">IMCC43200</strain>
    </source>
</reference>
<evidence type="ECO:0000256" key="9">
    <source>
        <dbReference type="SAM" id="Coils"/>
    </source>
</evidence>
<dbReference type="InterPro" id="IPR007734">
    <property type="entry name" value="Heparan_SO4_2-O-STrfase"/>
</dbReference>
<evidence type="ECO:0000256" key="5">
    <source>
        <dbReference type="ARBA" id="ARBA00022989"/>
    </source>
</evidence>
<keyword evidence="7" id="KW-0472">Membrane</keyword>
<dbReference type="Proteomes" id="UP001626537">
    <property type="component" value="Chromosome"/>
</dbReference>
<keyword evidence="2" id="KW-0808">Transferase</keyword>
<dbReference type="RefSeq" id="WP_407348089.1">
    <property type="nucleotide sequence ID" value="NZ_CP136864.1"/>
</dbReference>
<evidence type="ECO:0000313" key="11">
    <source>
        <dbReference type="Proteomes" id="UP001626537"/>
    </source>
</evidence>
<keyword evidence="5" id="KW-1133">Transmembrane helix</keyword>
<evidence type="ECO:0000313" key="10">
    <source>
        <dbReference type="EMBL" id="WOJ93440.1"/>
    </source>
</evidence>
<evidence type="ECO:0000256" key="1">
    <source>
        <dbReference type="ARBA" id="ARBA00004323"/>
    </source>
</evidence>
<dbReference type="PANTHER" id="PTHR12129:SF15">
    <property type="entry name" value="URONYL 2-SULFOTRANSFERASE"/>
    <property type="match status" value="1"/>
</dbReference>
<gene>
    <name evidence="10" type="ORF">R0135_16890</name>
</gene>
<keyword evidence="4" id="KW-0735">Signal-anchor</keyword>
<dbReference type="PANTHER" id="PTHR12129">
    <property type="entry name" value="HEPARAN SULFATE 2-O-SULFOTRANSFERASE"/>
    <property type="match status" value="1"/>
</dbReference>
<dbReference type="Gene3D" id="3.40.50.300">
    <property type="entry name" value="P-loop containing nucleotide triphosphate hydrolases"/>
    <property type="match status" value="1"/>
</dbReference>
<protein>
    <recommendedName>
        <fullName evidence="12">Sulfotransferase family protein</fullName>
    </recommendedName>
</protein>
<dbReference type="InterPro" id="IPR027417">
    <property type="entry name" value="P-loop_NTPase"/>
</dbReference>
<evidence type="ECO:0000256" key="3">
    <source>
        <dbReference type="ARBA" id="ARBA00022692"/>
    </source>
</evidence>
<keyword evidence="6" id="KW-0333">Golgi apparatus</keyword>
<keyword evidence="9" id="KW-0175">Coiled coil</keyword>
<accession>A0ABZ0I2P1</accession>
<dbReference type="EMBL" id="CP136864">
    <property type="protein sequence ID" value="WOJ93440.1"/>
    <property type="molecule type" value="Genomic_DNA"/>
</dbReference>
<evidence type="ECO:0000256" key="2">
    <source>
        <dbReference type="ARBA" id="ARBA00022679"/>
    </source>
</evidence>
<evidence type="ECO:0000256" key="6">
    <source>
        <dbReference type="ARBA" id="ARBA00023034"/>
    </source>
</evidence>
<evidence type="ECO:0000256" key="7">
    <source>
        <dbReference type="ARBA" id="ARBA00023136"/>
    </source>
</evidence>
<evidence type="ECO:0000256" key="8">
    <source>
        <dbReference type="ARBA" id="ARBA00023180"/>
    </source>
</evidence>
<name>A0ABZ0I2P1_9GAMM</name>
<keyword evidence="3" id="KW-0812">Transmembrane</keyword>
<sequence length="284" mass="33087">MRHIILHGHIFKNAGTTFDWSLSRSFGDDFLDHRDNQAMRQQRAKHLATVVAGNPDLRALSSHHLCYPLPQPKDVTFHPVYFLRHPIERIQSVYAFERKQDADTPGAIAAKEKDFRQYVIWRMQEEVPRTIRDYQTSYIAGFHTRHVKSTAPADWLQRALHHLEFLDCVGVVDRYDESMVVFETYLRPYFSDIDLAYVRQNVTQEKASEKPIAARVHNTLDKLGDLAADVLSRNSYDLALYRQANQKLDEAIGKIEDFDQRLSKFRKRCKRTKAGSVLQRMGLR</sequence>